<dbReference type="RefSeq" id="WP_183970831.1">
    <property type="nucleotide sequence ID" value="NZ_JACIBY010000001.1"/>
</dbReference>
<dbReference type="Pfam" id="PF13175">
    <property type="entry name" value="AAA_15"/>
    <property type="match status" value="1"/>
</dbReference>
<dbReference type="Proteomes" id="UP000541352">
    <property type="component" value="Unassembled WGS sequence"/>
</dbReference>
<keyword evidence="3" id="KW-1185">Reference proteome</keyword>
<dbReference type="PANTHER" id="PTHR43581:SF4">
    <property type="entry name" value="ATP_GTP PHOSPHATASE"/>
    <property type="match status" value="1"/>
</dbReference>
<dbReference type="Gene3D" id="3.40.50.300">
    <property type="entry name" value="P-loop containing nucleotide triphosphate hydrolases"/>
    <property type="match status" value="1"/>
</dbReference>
<name>A0A7W6EN08_9BACT</name>
<evidence type="ECO:0000313" key="3">
    <source>
        <dbReference type="Proteomes" id="UP000541352"/>
    </source>
</evidence>
<dbReference type="InterPro" id="IPR051396">
    <property type="entry name" value="Bact_Antivir_Def_Nuclease"/>
</dbReference>
<dbReference type="InterPro" id="IPR041685">
    <property type="entry name" value="AAA_GajA/Old/RecF-like"/>
</dbReference>
<organism evidence="2 3">
    <name type="scientific">Runella defluvii</name>
    <dbReference type="NCBI Taxonomy" id="370973"/>
    <lineage>
        <taxon>Bacteria</taxon>
        <taxon>Pseudomonadati</taxon>
        <taxon>Bacteroidota</taxon>
        <taxon>Cytophagia</taxon>
        <taxon>Cytophagales</taxon>
        <taxon>Spirosomataceae</taxon>
        <taxon>Runella</taxon>
    </lineage>
</organism>
<evidence type="ECO:0000259" key="1">
    <source>
        <dbReference type="Pfam" id="PF13175"/>
    </source>
</evidence>
<accession>A0A7W6EN08</accession>
<dbReference type="AlphaFoldDB" id="A0A7W6EN08"/>
<gene>
    <name evidence="2" type="ORF">FHS57_000007</name>
</gene>
<keyword evidence="2" id="KW-0449">Lipoprotein</keyword>
<reference evidence="2 3" key="1">
    <citation type="submission" date="2020-08" db="EMBL/GenBank/DDBJ databases">
        <title>Genomic Encyclopedia of Type Strains, Phase IV (KMG-IV): sequencing the most valuable type-strain genomes for metagenomic binning, comparative biology and taxonomic classification.</title>
        <authorList>
            <person name="Goeker M."/>
        </authorList>
    </citation>
    <scope>NUCLEOTIDE SEQUENCE [LARGE SCALE GENOMIC DNA]</scope>
    <source>
        <strain evidence="2 3">DSM 17976</strain>
    </source>
</reference>
<comment type="caution">
    <text evidence="2">The sequence shown here is derived from an EMBL/GenBank/DDBJ whole genome shotgun (WGS) entry which is preliminary data.</text>
</comment>
<feature type="domain" description="Endonuclease GajA/Old nuclease/RecF-like AAA" evidence="1">
    <location>
        <begin position="2"/>
        <end position="363"/>
    </location>
</feature>
<dbReference type="PANTHER" id="PTHR43581">
    <property type="entry name" value="ATP/GTP PHOSPHATASE"/>
    <property type="match status" value="1"/>
</dbReference>
<protein>
    <submittedName>
        <fullName evidence="2">ABC-type lipoprotein export system ATPase subunit</fullName>
    </submittedName>
</protein>
<sequence>MEQLLIKNFKAIVNQKAVPIKIKRMTVLMGEQASGKSTIGKLVYFFKTIREEITLLFTSDFLVVESNFKLVIQGQIHSRFTKLFGSSRRLTSFEITYTYANGEVIAIRNSEAGSLEIDFAHWLPKLQKVVALNKELKRLENAFSELERKERERFINAIAKIVNTLFGSTQLNLYLPASRNAVVSLGNHLLEIYAKLDSNQFAYNEAEAHRYTSENDIILLKFIQYNRFLRNKFQQSGNFAGFMQDELDLNPTLDTTDAQKILNKIQKILKGNYINDQEGEKLVLGNNQSIFLQNASSGQQESIRTLQDIFINVLYGDPVFRVIEEPESHLFASAQKELIEALAILANKNPENQLLITTHSTFILRVLDNLLKAAELDNTAAEQLIDRSAWVKFEDFSAYNLVNGEIIDALNDEFKGVDAVLFDDVSSQISNEFDELLTIQYP</sequence>
<evidence type="ECO:0000313" key="2">
    <source>
        <dbReference type="EMBL" id="MBB3836025.1"/>
    </source>
</evidence>
<proteinExistence type="predicted"/>
<dbReference type="SUPFAM" id="SSF52540">
    <property type="entry name" value="P-loop containing nucleoside triphosphate hydrolases"/>
    <property type="match status" value="1"/>
</dbReference>
<dbReference type="InterPro" id="IPR027417">
    <property type="entry name" value="P-loop_NTPase"/>
</dbReference>
<dbReference type="EMBL" id="JACIBY010000001">
    <property type="protein sequence ID" value="MBB3836025.1"/>
    <property type="molecule type" value="Genomic_DNA"/>
</dbReference>